<feature type="chain" id="PRO_5045871157" description="Lipoprotein" evidence="1">
    <location>
        <begin position="35"/>
        <end position="146"/>
    </location>
</feature>
<name>A0ABQ3NQ06_STRVG</name>
<dbReference type="Proteomes" id="UP000660554">
    <property type="component" value="Unassembled WGS sequence"/>
</dbReference>
<evidence type="ECO:0000256" key="1">
    <source>
        <dbReference type="SAM" id="SignalP"/>
    </source>
</evidence>
<accession>A0ABQ3NQ06</accession>
<proteinExistence type="predicted"/>
<keyword evidence="3" id="KW-1185">Reference proteome</keyword>
<reference evidence="3" key="1">
    <citation type="submission" date="2020-09" db="EMBL/GenBank/DDBJ databases">
        <title>Whole genome shotgun sequence of Streptomyces cinnamonensis NBRC 15873.</title>
        <authorList>
            <person name="Komaki H."/>
            <person name="Tamura T."/>
        </authorList>
    </citation>
    <scope>NUCLEOTIDE SEQUENCE [LARGE SCALE GENOMIC DNA]</scope>
    <source>
        <strain evidence="3">NBRC 15873</strain>
    </source>
</reference>
<sequence>MKPMKQMKTTIQTALGTALLLMAAMTATSGSAAAQVAGADAPAAHPTRLTGQWTESVDRNRPGITFYIEKLTFTADGRFEQINNVICNLDNCPAFKIGVNTGTYRTEGRTIHLYGNLSDLHGAVRSSNSIVLDQHVLHRTAADASE</sequence>
<feature type="signal peptide" evidence="1">
    <location>
        <begin position="1"/>
        <end position="34"/>
    </location>
</feature>
<dbReference type="EMBL" id="BNDV01000008">
    <property type="protein sequence ID" value="GHI14841.1"/>
    <property type="molecule type" value="Genomic_DNA"/>
</dbReference>
<gene>
    <name evidence="2" type="ORF">Scinn_43040</name>
</gene>
<evidence type="ECO:0000313" key="2">
    <source>
        <dbReference type="EMBL" id="GHI14841.1"/>
    </source>
</evidence>
<comment type="caution">
    <text evidence="2">The sequence shown here is derived from an EMBL/GenBank/DDBJ whole genome shotgun (WGS) entry which is preliminary data.</text>
</comment>
<evidence type="ECO:0000313" key="3">
    <source>
        <dbReference type="Proteomes" id="UP000660554"/>
    </source>
</evidence>
<organism evidence="2 3">
    <name type="scientific">Streptomyces virginiae</name>
    <name type="common">Streptomyces cinnamonensis</name>
    <dbReference type="NCBI Taxonomy" id="1961"/>
    <lineage>
        <taxon>Bacteria</taxon>
        <taxon>Bacillati</taxon>
        <taxon>Actinomycetota</taxon>
        <taxon>Actinomycetes</taxon>
        <taxon>Kitasatosporales</taxon>
        <taxon>Streptomycetaceae</taxon>
        <taxon>Streptomyces</taxon>
    </lineage>
</organism>
<evidence type="ECO:0008006" key="4">
    <source>
        <dbReference type="Google" id="ProtNLM"/>
    </source>
</evidence>
<protein>
    <recommendedName>
        <fullName evidence="4">Lipoprotein</fullName>
    </recommendedName>
</protein>
<keyword evidence="1" id="KW-0732">Signal</keyword>